<evidence type="ECO:0000256" key="1">
    <source>
        <dbReference type="SAM" id="Phobius"/>
    </source>
</evidence>
<organism evidence="2 3">
    <name type="scientific">Blastomyces silverae</name>
    <dbReference type="NCBI Taxonomy" id="2060906"/>
    <lineage>
        <taxon>Eukaryota</taxon>
        <taxon>Fungi</taxon>
        <taxon>Dikarya</taxon>
        <taxon>Ascomycota</taxon>
        <taxon>Pezizomycotina</taxon>
        <taxon>Eurotiomycetes</taxon>
        <taxon>Eurotiomycetidae</taxon>
        <taxon>Onygenales</taxon>
        <taxon>Ajellomycetaceae</taxon>
        <taxon>Blastomyces</taxon>
    </lineage>
</organism>
<keyword evidence="3" id="KW-1185">Reference proteome</keyword>
<keyword evidence="1" id="KW-0472">Membrane</keyword>
<protein>
    <submittedName>
        <fullName evidence="2">Uncharacterized protein</fullName>
    </submittedName>
</protein>
<accession>A0A0H1BHS2</accession>
<gene>
    <name evidence="2" type="ORF">EMPG_15835</name>
</gene>
<feature type="transmembrane region" description="Helical" evidence="1">
    <location>
        <begin position="6"/>
        <end position="27"/>
    </location>
</feature>
<dbReference type="Proteomes" id="UP000053573">
    <property type="component" value="Unassembled WGS sequence"/>
</dbReference>
<evidence type="ECO:0000313" key="2">
    <source>
        <dbReference type="EMBL" id="KLJ08731.1"/>
    </source>
</evidence>
<proteinExistence type="predicted"/>
<name>A0A0H1BHS2_9EURO</name>
<keyword evidence="1" id="KW-0812">Transmembrane</keyword>
<dbReference type="EMBL" id="LDEV01002540">
    <property type="protein sequence ID" value="KLJ08731.1"/>
    <property type="molecule type" value="Genomic_DNA"/>
</dbReference>
<reference evidence="3" key="1">
    <citation type="journal article" date="2015" name="PLoS Genet.">
        <title>The dynamic genome and transcriptome of the human fungal pathogen Blastomyces and close relative Emmonsia.</title>
        <authorList>
            <person name="Munoz J.F."/>
            <person name="Gauthier G.M."/>
            <person name="Desjardins C.A."/>
            <person name="Gallo J.E."/>
            <person name="Holder J."/>
            <person name="Sullivan T.D."/>
            <person name="Marty A.J."/>
            <person name="Carmen J.C."/>
            <person name="Chen Z."/>
            <person name="Ding L."/>
            <person name="Gujja S."/>
            <person name="Magrini V."/>
            <person name="Misas E."/>
            <person name="Mitreva M."/>
            <person name="Priest M."/>
            <person name="Saif S."/>
            <person name="Whiston E.A."/>
            <person name="Young S."/>
            <person name="Zeng Q."/>
            <person name="Goldman W.E."/>
            <person name="Mardis E.R."/>
            <person name="Taylor J.W."/>
            <person name="McEwen J.G."/>
            <person name="Clay O.K."/>
            <person name="Klein B.S."/>
            <person name="Cuomo C.A."/>
        </authorList>
    </citation>
    <scope>NUCLEOTIDE SEQUENCE [LARGE SCALE GENOMIC DNA]</scope>
    <source>
        <strain evidence="3">UAMH 139</strain>
    </source>
</reference>
<keyword evidence="1" id="KW-1133">Transmembrane helix</keyword>
<dbReference type="AlphaFoldDB" id="A0A0H1BHS2"/>
<sequence length="64" mass="7599">MKPSITMGLVLEVLVIFRATINMLLGWRRLWLSYMAKTVRWCSVPAMLPTMLLWRRWEANFQTA</sequence>
<evidence type="ECO:0000313" key="3">
    <source>
        <dbReference type="Proteomes" id="UP000053573"/>
    </source>
</evidence>
<comment type="caution">
    <text evidence="2">The sequence shown here is derived from an EMBL/GenBank/DDBJ whole genome shotgun (WGS) entry which is preliminary data.</text>
</comment>